<proteinExistence type="predicted"/>
<evidence type="ECO:0000256" key="1">
    <source>
        <dbReference type="ARBA" id="ARBA00023125"/>
    </source>
</evidence>
<evidence type="ECO:0000313" key="4">
    <source>
        <dbReference type="Proteomes" id="UP001595526"/>
    </source>
</evidence>
<accession>A0ABV7JK89</accession>
<dbReference type="RefSeq" id="WP_379020840.1">
    <property type="nucleotide sequence ID" value="NZ_JBHRTA010000018.1"/>
</dbReference>
<dbReference type="EMBL" id="JBHRTA010000018">
    <property type="protein sequence ID" value="MFC3197290.1"/>
    <property type="molecule type" value="Genomic_DNA"/>
</dbReference>
<name>A0ABV7JK89_9SPHI</name>
<protein>
    <submittedName>
        <fullName evidence="3">Helix-turn-helix domain-containing protein</fullName>
    </submittedName>
</protein>
<comment type="caution">
    <text evidence="3">The sequence shown here is derived from an EMBL/GenBank/DDBJ whole genome shotgun (WGS) entry which is preliminary data.</text>
</comment>
<dbReference type="InterPro" id="IPR049639">
    <property type="entry name" value="RstR"/>
</dbReference>
<gene>
    <name evidence="3" type="ORF">ACFOET_06670</name>
</gene>
<keyword evidence="4" id="KW-1185">Reference proteome</keyword>
<sequence length="111" mass="12089">MAFGDRLAFARKQRKMTQGALGGKVGTSGDIIGKYERGENMLSIDVAAKMADALGVTLDYLVKDGEYEHIDNETLKRLKEVQGLDSDTRAHVFATIDAFIKAARLKSIAAL</sequence>
<dbReference type="PANTHER" id="PTHR46558:SF11">
    <property type="entry name" value="HTH-TYPE TRANSCRIPTIONAL REGULATOR XRE"/>
    <property type="match status" value="1"/>
</dbReference>
<dbReference type="InterPro" id="IPR001387">
    <property type="entry name" value="Cro/C1-type_HTH"/>
</dbReference>
<dbReference type="CDD" id="cd00093">
    <property type="entry name" value="HTH_XRE"/>
    <property type="match status" value="1"/>
</dbReference>
<dbReference type="PANTHER" id="PTHR46558">
    <property type="entry name" value="TRACRIPTIONAL REGULATORY PROTEIN-RELATED-RELATED"/>
    <property type="match status" value="1"/>
</dbReference>
<dbReference type="Pfam" id="PF01381">
    <property type="entry name" value="HTH_3"/>
    <property type="match status" value="1"/>
</dbReference>
<dbReference type="SMART" id="SM00530">
    <property type="entry name" value="HTH_XRE"/>
    <property type="match status" value="1"/>
</dbReference>
<dbReference type="Gene3D" id="1.10.260.40">
    <property type="entry name" value="lambda repressor-like DNA-binding domains"/>
    <property type="match status" value="1"/>
</dbReference>
<feature type="domain" description="HTH cro/C1-type" evidence="2">
    <location>
        <begin position="7"/>
        <end position="61"/>
    </location>
</feature>
<keyword evidence="1" id="KW-0238">DNA-binding</keyword>
<organism evidence="3 4">
    <name type="scientific">Parapedobacter deserti</name>
    <dbReference type="NCBI Taxonomy" id="1912957"/>
    <lineage>
        <taxon>Bacteria</taxon>
        <taxon>Pseudomonadati</taxon>
        <taxon>Bacteroidota</taxon>
        <taxon>Sphingobacteriia</taxon>
        <taxon>Sphingobacteriales</taxon>
        <taxon>Sphingobacteriaceae</taxon>
        <taxon>Parapedobacter</taxon>
    </lineage>
</organism>
<reference evidence="4" key="1">
    <citation type="journal article" date="2019" name="Int. J. Syst. Evol. Microbiol.">
        <title>The Global Catalogue of Microorganisms (GCM) 10K type strain sequencing project: providing services to taxonomists for standard genome sequencing and annotation.</title>
        <authorList>
            <consortium name="The Broad Institute Genomics Platform"/>
            <consortium name="The Broad Institute Genome Sequencing Center for Infectious Disease"/>
            <person name="Wu L."/>
            <person name="Ma J."/>
        </authorList>
    </citation>
    <scope>NUCLEOTIDE SEQUENCE [LARGE SCALE GENOMIC DNA]</scope>
    <source>
        <strain evidence="4">KCTC 52416</strain>
    </source>
</reference>
<evidence type="ECO:0000313" key="3">
    <source>
        <dbReference type="EMBL" id="MFC3197290.1"/>
    </source>
</evidence>
<dbReference type="Proteomes" id="UP001595526">
    <property type="component" value="Unassembled WGS sequence"/>
</dbReference>
<dbReference type="SUPFAM" id="SSF47413">
    <property type="entry name" value="lambda repressor-like DNA-binding domains"/>
    <property type="match status" value="1"/>
</dbReference>
<dbReference type="NCBIfam" id="NF041951">
    <property type="entry name" value="phage_RstR"/>
    <property type="match status" value="1"/>
</dbReference>
<dbReference type="PROSITE" id="PS50943">
    <property type="entry name" value="HTH_CROC1"/>
    <property type="match status" value="1"/>
</dbReference>
<dbReference type="InterPro" id="IPR010982">
    <property type="entry name" value="Lambda_DNA-bd_dom_sf"/>
</dbReference>
<evidence type="ECO:0000259" key="2">
    <source>
        <dbReference type="PROSITE" id="PS50943"/>
    </source>
</evidence>